<keyword evidence="2" id="KW-0805">Transcription regulation</keyword>
<dbReference type="OrthoDB" id="528082at2"/>
<dbReference type="AlphaFoldDB" id="A0A1Y5TBT3"/>
<reference evidence="6 7" key="1">
    <citation type="submission" date="2017-03" db="EMBL/GenBank/DDBJ databases">
        <authorList>
            <person name="Afonso C.L."/>
            <person name="Miller P.J."/>
            <person name="Scott M.A."/>
            <person name="Spackman E."/>
            <person name="Goraichik I."/>
            <person name="Dimitrov K.M."/>
            <person name="Suarez D.L."/>
            <person name="Swayne D.E."/>
        </authorList>
    </citation>
    <scope>NUCLEOTIDE SEQUENCE [LARGE SCALE GENOMIC DNA]</scope>
    <source>
        <strain evidence="6 7">CECT 8620</strain>
    </source>
</reference>
<dbReference type="InterPro" id="IPR000847">
    <property type="entry name" value="LysR_HTH_N"/>
</dbReference>
<evidence type="ECO:0000256" key="4">
    <source>
        <dbReference type="ARBA" id="ARBA00023163"/>
    </source>
</evidence>
<dbReference type="InterPro" id="IPR036388">
    <property type="entry name" value="WH-like_DNA-bd_sf"/>
</dbReference>
<dbReference type="Gene3D" id="1.10.10.10">
    <property type="entry name" value="Winged helix-like DNA-binding domain superfamily/Winged helix DNA-binding domain"/>
    <property type="match status" value="1"/>
</dbReference>
<evidence type="ECO:0000256" key="2">
    <source>
        <dbReference type="ARBA" id="ARBA00023015"/>
    </source>
</evidence>
<organism evidence="6 7">
    <name type="scientific">Aquimixticola soesokkakensis</name>
    <dbReference type="NCBI Taxonomy" id="1519096"/>
    <lineage>
        <taxon>Bacteria</taxon>
        <taxon>Pseudomonadati</taxon>
        <taxon>Pseudomonadota</taxon>
        <taxon>Alphaproteobacteria</taxon>
        <taxon>Rhodobacterales</taxon>
        <taxon>Paracoccaceae</taxon>
        <taxon>Aquimixticola</taxon>
    </lineage>
</organism>
<dbReference type="RefSeq" id="WP_085837446.1">
    <property type="nucleotide sequence ID" value="NZ_FWFS01000010.1"/>
</dbReference>
<dbReference type="InterPro" id="IPR050389">
    <property type="entry name" value="LysR-type_TF"/>
</dbReference>
<evidence type="ECO:0000313" key="7">
    <source>
        <dbReference type="Proteomes" id="UP000193862"/>
    </source>
</evidence>
<evidence type="ECO:0000313" key="6">
    <source>
        <dbReference type="EMBL" id="SLN60202.1"/>
    </source>
</evidence>
<dbReference type="InterPro" id="IPR005119">
    <property type="entry name" value="LysR_subst-bd"/>
</dbReference>
<keyword evidence="7" id="KW-1185">Reference proteome</keyword>
<gene>
    <name evidence="6" type="primary">nodD2</name>
    <name evidence="6" type="ORF">AQS8620_02706</name>
</gene>
<dbReference type="GO" id="GO:0003700">
    <property type="term" value="F:DNA-binding transcription factor activity"/>
    <property type="evidence" value="ECO:0007669"/>
    <property type="project" value="InterPro"/>
</dbReference>
<evidence type="ECO:0000256" key="3">
    <source>
        <dbReference type="ARBA" id="ARBA00023125"/>
    </source>
</evidence>
<dbReference type="Proteomes" id="UP000193862">
    <property type="component" value="Unassembled WGS sequence"/>
</dbReference>
<evidence type="ECO:0000256" key="1">
    <source>
        <dbReference type="ARBA" id="ARBA00009437"/>
    </source>
</evidence>
<dbReference type="PROSITE" id="PS50931">
    <property type="entry name" value="HTH_LYSR"/>
    <property type="match status" value="1"/>
</dbReference>
<dbReference type="PRINTS" id="PR00039">
    <property type="entry name" value="HTHLYSR"/>
</dbReference>
<sequence>MKFRRLDLNLLVALEALLDECSVTRAADRVHLSQAAMSNALTRLREYFDDDLLVRVGRRMVMTDRARAMHSEVSEILRRIETRVMASQDFDPTEQEREVRCMMSDVMAKTFFTDLTRHIARQAPLITLSSRPIEDPPHLQLEQGRVDFLMMPRQYASSAHPMIELYREGFECVMEPDNPLLQKDFTRDAYLAATHVVIELGSARKISADRATIEQRYGPLKVGAKVYSQSMVPWMVRDTNWIGTLPASLARNYARALGLVSVALPIEVLPNVLVLQWGHFADQDACLAWLRSEISNFAVGSGLRAAA</sequence>
<dbReference type="GO" id="GO:0003677">
    <property type="term" value="F:DNA binding"/>
    <property type="evidence" value="ECO:0007669"/>
    <property type="project" value="UniProtKB-KW"/>
</dbReference>
<dbReference type="SUPFAM" id="SSF53850">
    <property type="entry name" value="Periplasmic binding protein-like II"/>
    <property type="match status" value="1"/>
</dbReference>
<name>A0A1Y5TBT3_9RHOB</name>
<dbReference type="SUPFAM" id="SSF46785">
    <property type="entry name" value="Winged helix' DNA-binding domain"/>
    <property type="match status" value="1"/>
</dbReference>
<dbReference type="Pfam" id="PF00126">
    <property type="entry name" value="HTH_1"/>
    <property type="match status" value="1"/>
</dbReference>
<dbReference type="PANTHER" id="PTHR30118:SF6">
    <property type="entry name" value="HTH-TYPE TRANSCRIPTIONAL REGULATOR LEUO"/>
    <property type="match status" value="1"/>
</dbReference>
<comment type="similarity">
    <text evidence="1">Belongs to the LysR transcriptional regulatory family.</text>
</comment>
<accession>A0A1Y5TBT3</accession>
<feature type="domain" description="HTH lysR-type" evidence="5">
    <location>
        <begin position="6"/>
        <end position="63"/>
    </location>
</feature>
<dbReference type="InterPro" id="IPR036390">
    <property type="entry name" value="WH_DNA-bd_sf"/>
</dbReference>
<keyword evidence="4" id="KW-0804">Transcription</keyword>
<evidence type="ECO:0000259" key="5">
    <source>
        <dbReference type="PROSITE" id="PS50931"/>
    </source>
</evidence>
<dbReference type="EMBL" id="FWFS01000010">
    <property type="protein sequence ID" value="SLN60202.1"/>
    <property type="molecule type" value="Genomic_DNA"/>
</dbReference>
<dbReference type="Pfam" id="PF03466">
    <property type="entry name" value="LysR_substrate"/>
    <property type="match status" value="1"/>
</dbReference>
<protein>
    <submittedName>
        <fullName evidence="6">Nodulation protein D 2</fullName>
    </submittedName>
</protein>
<dbReference type="Gene3D" id="3.40.190.10">
    <property type="entry name" value="Periplasmic binding protein-like II"/>
    <property type="match status" value="2"/>
</dbReference>
<dbReference type="PANTHER" id="PTHR30118">
    <property type="entry name" value="HTH-TYPE TRANSCRIPTIONAL REGULATOR LEUO-RELATED"/>
    <property type="match status" value="1"/>
</dbReference>
<proteinExistence type="inferred from homology"/>
<keyword evidence="3" id="KW-0238">DNA-binding</keyword>